<dbReference type="GO" id="GO:0005829">
    <property type="term" value="C:cytosol"/>
    <property type="evidence" value="ECO:0007669"/>
    <property type="project" value="TreeGrafter"/>
</dbReference>
<organism evidence="2 3">
    <name type="scientific">Belliella buryatensis</name>
    <dbReference type="NCBI Taxonomy" id="1500549"/>
    <lineage>
        <taxon>Bacteria</taxon>
        <taxon>Pseudomonadati</taxon>
        <taxon>Bacteroidota</taxon>
        <taxon>Cytophagia</taxon>
        <taxon>Cytophagales</taxon>
        <taxon>Cyclobacteriaceae</taxon>
        <taxon>Belliella</taxon>
    </lineage>
</organism>
<evidence type="ECO:0000313" key="3">
    <source>
        <dbReference type="Proteomes" id="UP000198480"/>
    </source>
</evidence>
<dbReference type="NCBIfam" id="TIGR00573">
    <property type="entry name" value="dnaq"/>
    <property type="match status" value="1"/>
</dbReference>
<dbReference type="InterPro" id="IPR012337">
    <property type="entry name" value="RNaseH-like_sf"/>
</dbReference>
<dbReference type="Gene3D" id="3.30.420.10">
    <property type="entry name" value="Ribonuclease H-like superfamily/Ribonuclease H"/>
    <property type="match status" value="1"/>
</dbReference>
<feature type="domain" description="Exonuclease" evidence="1">
    <location>
        <begin position="40"/>
        <end position="214"/>
    </location>
</feature>
<accession>A0A239BRD9</accession>
<dbReference type="Proteomes" id="UP000198480">
    <property type="component" value="Unassembled WGS sequence"/>
</dbReference>
<dbReference type="InterPro" id="IPR036397">
    <property type="entry name" value="RNaseH_sf"/>
</dbReference>
<dbReference type="CDD" id="cd06127">
    <property type="entry name" value="DEDDh"/>
    <property type="match status" value="1"/>
</dbReference>
<protein>
    <submittedName>
        <fullName evidence="2">DNA polymerase III, epsilon subunit</fullName>
    </submittedName>
</protein>
<name>A0A239BRD9_9BACT</name>
<sequence>MMGWLDFLFRKKIAKTAFVKAYEALFAKNIPDQRPISQLSFTVLDTETTGLDVKKDYIVSFGAVKVKGYRLQLNQSKEVYLNTPIQKADALKVHEILYPIEISPLRDFAEDFLKYVSNDIIVGHHIGFDLGMLEKLLKQYGLRSLLNPVIDTQALAMRLEKGPHYDPRMGKRGEFALDALCERYGIALDDRHTAAGDAFLTAQLLMKLLKLAEQKGIRTYGALV</sequence>
<dbReference type="GO" id="GO:0008408">
    <property type="term" value="F:3'-5' exonuclease activity"/>
    <property type="evidence" value="ECO:0007669"/>
    <property type="project" value="TreeGrafter"/>
</dbReference>
<gene>
    <name evidence="2" type="ORF">SAMN06295967_103190</name>
</gene>
<proteinExistence type="predicted"/>
<dbReference type="SMART" id="SM00479">
    <property type="entry name" value="EXOIII"/>
    <property type="match status" value="1"/>
</dbReference>
<dbReference type="AlphaFoldDB" id="A0A239BRD9"/>
<dbReference type="EMBL" id="FZOK01000003">
    <property type="protein sequence ID" value="SNS10446.1"/>
    <property type="molecule type" value="Genomic_DNA"/>
</dbReference>
<keyword evidence="3" id="KW-1185">Reference proteome</keyword>
<dbReference type="PANTHER" id="PTHR30231:SF41">
    <property type="entry name" value="DNA POLYMERASE III SUBUNIT EPSILON"/>
    <property type="match status" value="1"/>
</dbReference>
<reference evidence="3" key="1">
    <citation type="submission" date="2017-06" db="EMBL/GenBank/DDBJ databases">
        <authorList>
            <person name="Varghese N."/>
            <person name="Submissions S."/>
        </authorList>
    </citation>
    <scope>NUCLEOTIDE SEQUENCE [LARGE SCALE GENOMIC DNA]</scope>
    <source>
        <strain evidence="3">5C</strain>
    </source>
</reference>
<dbReference type="GO" id="GO:0003887">
    <property type="term" value="F:DNA-directed DNA polymerase activity"/>
    <property type="evidence" value="ECO:0007669"/>
    <property type="project" value="InterPro"/>
</dbReference>
<evidence type="ECO:0000259" key="1">
    <source>
        <dbReference type="SMART" id="SM00479"/>
    </source>
</evidence>
<dbReference type="GO" id="GO:0003677">
    <property type="term" value="F:DNA binding"/>
    <property type="evidence" value="ECO:0007669"/>
    <property type="project" value="InterPro"/>
</dbReference>
<dbReference type="PANTHER" id="PTHR30231">
    <property type="entry name" value="DNA POLYMERASE III SUBUNIT EPSILON"/>
    <property type="match status" value="1"/>
</dbReference>
<dbReference type="Pfam" id="PF00929">
    <property type="entry name" value="RNase_T"/>
    <property type="match status" value="1"/>
</dbReference>
<dbReference type="GO" id="GO:0045004">
    <property type="term" value="P:DNA replication proofreading"/>
    <property type="evidence" value="ECO:0007669"/>
    <property type="project" value="TreeGrafter"/>
</dbReference>
<evidence type="ECO:0000313" key="2">
    <source>
        <dbReference type="EMBL" id="SNS10446.1"/>
    </source>
</evidence>
<dbReference type="InterPro" id="IPR013520">
    <property type="entry name" value="Ribonucl_H"/>
</dbReference>
<dbReference type="InterPro" id="IPR006054">
    <property type="entry name" value="DnaQ"/>
</dbReference>
<dbReference type="SUPFAM" id="SSF53098">
    <property type="entry name" value="Ribonuclease H-like"/>
    <property type="match status" value="1"/>
</dbReference>